<accession>A0AAP8MH61</accession>
<dbReference type="EMBL" id="PKUR01000001">
    <property type="protein sequence ID" value="PLW87717.1"/>
    <property type="molecule type" value="Genomic_DNA"/>
</dbReference>
<dbReference type="KEGG" id="hja:BST95_14340"/>
<dbReference type="Gene3D" id="1.10.12.10">
    <property type="entry name" value="Lyase 2-enoyl-coa Hydratase, Chain A, domain 2"/>
    <property type="match status" value="1"/>
</dbReference>
<name>A0AAP8MH61_9GAMM</name>
<sequence>MSNEQLSLNGLHFETVELEEKNYVLTITLNRPERKNAINPTMAAEIIYALDYAKQERGIRAVVLAANGDIFCAGGDLAAMSGKASETASTVPVRGDLDDIALRFRHLNKPSIACVHGNLFAGALLFLCNVTHAIAAEGVQFSAPEIKRGIWPFMVMGGLFRIMPQRAALDFIMRGNPIGTAEAERYGLINTAVPAEALQTHAAALAEELASLAPGSMSMGLAAFNAQDSMDFDSALPYLREQLNACLQSQDAREGISAFLEKRAPNWD</sequence>
<comment type="similarity">
    <text evidence="1">Belongs to the enoyl-CoA hydratase/isomerase family.</text>
</comment>
<dbReference type="Gene3D" id="3.90.226.10">
    <property type="entry name" value="2-enoyl-CoA Hydratase, Chain A, domain 1"/>
    <property type="match status" value="1"/>
</dbReference>
<dbReference type="SUPFAM" id="SSF52096">
    <property type="entry name" value="ClpP/crotonase"/>
    <property type="match status" value="1"/>
</dbReference>
<dbReference type="InterPro" id="IPR051683">
    <property type="entry name" value="Enoyl-CoA_Hydratase/Isomerase"/>
</dbReference>
<proteinExistence type="inferred from homology"/>
<dbReference type="GO" id="GO:0003824">
    <property type="term" value="F:catalytic activity"/>
    <property type="evidence" value="ECO:0007669"/>
    <property type="project" value="UniProtKB-ARBA"/>
</dbReference>
<reference evidence="2 3" key="1">
    <citation type="submission" date="2018-01" db="EMBL/GenBank/DDBJ databases">
        <title>The draft genome sequence of Halioglobus japonicus S1-36.</title>
        <authorList>
            <person name="Du Z.-J."/>
            <person name="Shi M.-J."/>
        </authorList>
    </citation>
    <scope>NUCLEOTIDE SEQUENCE [LARGE SCALE GENOMIC DNA]</scope>
    <source>
        <strain evidence="2 3">S1-36</strain>
    </source>
</reference>
<evidence type="ECO:0000256" key="1">
    <source>
        <dbReference type="ARBA" id="ARBA00005254"/>
    </source>
</evidence>
<dbReference type="PANTHER" id="PTHR42964">
    <property type="entry name" value="ENOYL-COA HYDRATASE"/>
    <property type="match status" value="1"/>
</dbReference>
<dbReference type="PANTHER" id="PTHR42964:SF1">
    <property type="entry name" value="POLYKETIDE BIOSYNTHESIS ENOYL-COA HYDRATASE PKSH-RELATED"/>
    <property type="match status" value="1"/>
</dbReference>
<protein>
    <submittedName>
        <fullName evidence="2">Enoyl-CoA hydratase</fullName>
    </submittedName>
</protein>
<evidence type="ECO:0000313" key="3">
    <source>
        <dbReference type="Proteomes" id="UP000235162"/>
    </source>
</evidence>
<dbReference type="Pfam" id="PF00378">
    <property type="entry name" value="ECH_1"/>
    <property type="match status" value="1"/>
</dbReference>
<dbReference type="AlphaFoldDB" id="A0AAP8MH61"/>
<dbReference type="InterPro" id="IPR014748">
    <property type="entry name" value="Enoyl-CoA_hydra_C"/>
</dbReference>
<evidence type="ECO:0000313" key="2">
    <source>
        <dbReference type="EMBL" id="PLW87717.1"/>
    </source>
</evidence>
<dbReference type="InterPro" id="IPR029045">
    <property type="entry name" value="ClpP/crotonase-like_dom_sf"/>
</dbReference>
<dbReference type="InterPro" id="IPR001753">
    <property type="entry name" value="Enoyl-CoA_hydra/iso"/>
</dbReference>
<dbReference type="RefSeq" id="WP_084200260.1">
    <property type="nucleotide sequence ID" value="NZ_BMYL01000001.1"/>
</dbReference>
<dbReference type="CDD" id="cd06558">
    <property type="entry name" value="crotonase-like"/>
    <property type="match status" value="1"/>
</dbReference>
<organism evidence="2 3">
    <name type="scientific">Halioglobus japonicus</name>
    <dbReference type="NCBI Taxonomy" id="930805"/>
    <lineage>
        <taxon>Bacteria</taxon>
        <taxon>Pseudomonadati</taxon>
        <taxon>Pseudomonadota</taxon>
        <taxon>Gammaproteobacteria</taxon>
        <taxon>Cellvibrionales</taxon>
        <taxon>Halieaceae</taxon>
        <taxon>Halioglobus</taxon>
    </lineage>
</organism>
<gene>
    <name evidence="2" type="ORF">C0029_03845</name>
</gene>
<keyword evidence="3" id="KW-1185">Reference proteome</keyword>
<dbReference type="Proteomes" id="UP000235162">
    <property type="component" value="Unassembled WGS sequence"/>
</dbReference>
<comment type="caution">
    <text evidence="2">The sequence shown here is derived from an EMBL/GenBank/DDBJ whole genome shotgun (WGS) entry which is preliminary data.</text>
</comment>